<dbReference type="GO" id="GO:0006508">
    <property type="term" value="P:proteolysis"/>
    <property type="evidence" value="ECO:0007669"/>
    <property type="project" value="InterPro"/>
</dbReference>
<gene>
    <name evidence="2" type="ORF">SAMN04489742_3694</name>
</gene>
<dbReference type="EMBL" id="FNKH01000002">
    <property type="protein sequence ID" value="SDR05284.1"/>
    <property type="molecule type" value="Genomic_DNA"/>
</dbReference>
<dbReference type="GO" id="GO:0016020">
    <property type="term" value="C:membrane"/>
    <property type="evidence" value="ECO:0007669"/>
    <property type="project" value="InterPro"/>
</dbReference>
<keyword evidence="1" id="KW-0472">Membrane</keyword>
<feature type="transmembrane region" description="Helical" evidence="1">
    <location>
        <begin position="136"/>
        <end position="155"/>
    </location>
</feature>
<evidence type="ECO:0000256" key="1">
    <source>
        <dbReference type="SAM" id="Phobius"/>
    </source>
</evidence>
<reference evidence="2 3" key="1">
    <citation type="submission" date="2016-10" db="EMBL/GenBank/DDBJ databases">
        <authorList>
            <person name="de Groot N.N."/>
        </authorList>
    </citation>
    <scope>NUCLEOTIDE SEQUENCE [LARGE SCALE GENOMIC DNA]</scope>
    <source>
        <strain evidence="2 3">DSM 20117</strain>
    </source>
</reference>
<dbReference type="AlphaFoldDB" id="A0A1H1FWC4"/>
<proteinExistence type="predicted"/>
<dbReference type="InterPro" id="IPR001872">
    <property type="entry name" value="Peptidase_A8"/>
</dbReference>
<name>A0A1H1FWC4_9MICC</name>
<dbReference type="Proteomes" id="UP000181917">
    <property type="component" value="Unassembled WGS sequence"/>
</dbReference>
<protein>
    <submittedName>
        <fullName evidence="2">Signal peptidase II</fullName>
    </submittedName>
</protein>
<sequence>MTGPEASERVPVFRRLVQVYATAALLAVADLGLKSWTMARMPAAQVFDFGILQLRPSYDTQSDSDAVGFPERILLIGLGLAVIILGAYTLHAAMAGHTPDLMASALILGGATAELVGRVEGRGHIEYFYTGWLPDFNLAEVWLVAGVCLLGLAALSRRRARR</sequence>
<keyword evidence="1" id="KW-1133">Transmembrane helix</keyword>
<dbReference type="Pfam" id="PF01252">
    <property type="entry name" value="Peptidase_A8"/>
    <property type="match status" value="1"/>
</dbReference>
<feature type="transmembrane region" description="Helical" evidence="1">
    <location>
        <begin position="73"/>
        <end position="94"/>
    </location>
</feature>
<keyword evidence="3" id="KW-1185">Reference proteome</keyword>
<accession>A0A1H1FWC4</accession>
<keyword evidence="1" id="KW-0812">Transmembrane</keyword>
<evidence type="ECO:0000313" key="2">
    <source>
        <dbReference type="EMBL" id="SDR05284.1"/>
    </source>
</evidence>
<evidence type="ECO:0000313" key="3">
    <source>
        <dbReference type="Proteomes" id="UP000181917"/>
    </source>
</evidence>
<dbReference type="STRING" id="37928.SAMN04489742_3694"/>
<dbReference type="RefSeq" id="WP_074701865.1">
    <property type="nucleotide sequence ID" value="NZ_CP018863.1"/>
</dbReference>
<dbReference type="KEGG" id="acry:AC20117_20905"/>
<organism evidence="2 3">
    <name type="scientific">Crystallibacter crystallopoietes</name>
    <dbReference type="NCBI Taxonomy" id="37928"/>
    <lineage>
        <taxon>Bacteria</taxon>
        <taxon>Bacillati</taxon>
        <taxon>Actinomycetota</taxon>
        <taxon>Actinomycetes</taxon>
        <taxon>Micrococcales</taxon>
        <taxon>Micrococcaceae</taxon>
        <taxon>Crystallibacter</taxon>
    </lineage>
</organism>
<dbReference type="GO" id="GO:0004190">
    <property type="term" value="F:aspartic-type endopeptidase activity"/>
    <property type="evidence" value="ECO:0007669"/>
    <property type="project" value="InterPro"/>
</dbReference>